<feature type="domain" description="Transcription factor zinc-finger" evidence="1">
    <location>
        <begin position="2"/>
        <end position="42"/>
    </location>
</feature>
<dbReference type="EMBL" id="VGJX01000459">
    <property type="protein sequence ID" value="MBM3275140.1"/>
    <property type="molecule type" value="Genomic_DNA"/>
</dbReference>
<gene>
    <name evidence="2" type="ORF">FJZ00_08295</name>
</gene>
<sequence>MRCPACSRELRSVTAGAIVVDACQGGCGGIWFDNFELRKVAEAHEVDGQVIMAIEADPAVSVEGSKRHHCPKCEGVVMLRHFFSPRRTVEVDRCPGCNGTWLDAGELAGIREEYPSEVERQHAIDDFVAEALNKQKT</sequence>
<evidence type="ECO:0000313" key="2">
    <source>
        <dbReference type="EMBL" id="MBM3275140.1"/>
    </source>
</evidence>
<reference evidence="2 3" key="1">
    <citation type="submission" date="2019-03" db="EMBL/GenBank/DDBJ databases">
        <title>Lake Tanganyika Metagenome-Assembled Genomes (MAGs).</title>
        <authorList>
            <person name="Tran P."/>
        </authorList>
    </citation>
    <scope>NUCLEOTIDE SEQUENCE [LARGE SCALE GENOMIC DNA]</scope>
    <source>
        <strain evidence="2">K_DeepCast_65m_m2_236</strain>
    </source>
</reference>
<feature type="domain" description="Transcription factor zinc-finger" evidence="1">
    <location>
        <begin position="69"/>
        <end position="108"/>
    </location>
</feature>
<evidence type="ECO:0000313" key="3">
    <source>
        <dbReference type="Proteomes" id="UP000703893"/>
    </source>
</evidence>
<dbReference type="InterPro" id="IPR027392">
    <property type="entry name" value="TF_Znf"/>
</dbReference>
<dbReference type="Pfam" id="PF13453">
    <property type="entry name" value="Zn_ribbon_TFIIB"/>
    <property type="match status" value="2"/>
</dbReference>
<comment type="caution">
    <text evidence="2">The sequence shown here is derived from an EMBL/GenBank/DDBJ whole genome shotgun (WGS) entry which is preliminary data.</text>
</comment>
<evidence type="ECO:0000259" key="1">
    <source>
        <dbReference type="Pfam" id="PF13453"/>
    </source>
</evidence>
<dbReference type="Proteomes" id="UP000703893">
    <property type="component" value="Unassembled WGS sequence"/>
</dbReference>
<protein>
    <submittedName>
        <fullName evidence="2">Zf-TFIIB domain-containing protein</fullName>
    </submittedName>
</protein>
<organism evidence="2 3">
    <name type="scientific">Candidatus Tanganyikabacteria bacterium</name>
    <dbReference type="NCBI Taxonomy" id="2961651"/>
    <lineage>
        <taxon>Bacteria</taxon>
        <taxon>Bacillati</taxon>
        <taxon>Candidatus Sericytochromatia</taxon>
        <taxon>Candidatus Tanganyikabacteria</taxon>
    </lineage>
</organism>
<dbReference type="AlphaFoldDB" id="A0A937X6A8"/>
<proteinExistence type="predicted"/>
<accession>A0A937X6A8</accession>
<name>A0A937X6A8_9BACT</name>